<evidence type="ECO:0000256" key="1">
    <source>
        <dbReference type="SAM" id="MobiDB-lite"/>
    </source>
</evidence>
<name>A0A1D1UNS3_RAMVA</name>
<comment type="caution">
    <text evidence="2">The sequence shown here is derived from an EMBL/GenBank/DDBJ whole genome shotgun (WGS) entry which is preliminary data.</text>
</comment>
<evidence type="ECO:0000313" key="2">
    <source>
        <dbReference type="EMBL" id="GAU91091.1"/>
    </source>
</evidence>
<reference evidence="2 3" key="1">
    <citation type="journal article" date="2016" name="Nat. Commun.">
        <title>Extremotolerant tardigrade genome and improved radiotolerance of human cultured cells by tardigrade-unique protein.</title>
        <authorList>
            <person name="Hashimoto T."/>
            <person name="Horikawa D.D."/>
            <person name="Saito Y."/>
            <person name="Kuwahara H."/>
            <person name="Kozuka-Hata H."/>
            <person name="Shin-I T."/>
            <person name="Minakuchi Y."/>
            <person name="Ohishi K."/>
            <person name="Motoyama A."/>
            <person name="Aizu T."/>
            <person name="Enomoto A."/>
            <person name="Kondo K."/>
            <person name="Tanaka S."/>
            <person name="Hara Y."/>
            <person name="Koshikawa S."/>
            <person name="Sagara H."/>
            <person name="Miura T."/>
            <person name="Yokobori S."/>
            <person name="Miyagawa K."/>
            <person name="Suzuki Y."/>
            <person name="Kubo T."/>
            <person name="Oyama M."/>
            <person name="Kohara Y."/>
            <person name="Fujiyama A."/>
            <person name="Arakawa K."/>
            <person name="Katayama T."/>
            <person name="Toyoda A."/>
            <person name="Kunieda T."/>
        </authorList>
    </citation>
    <scope>NUCLEOTIDE SEQUENCE [LARGE SCALE GENOMIC DNA]</scope>
    <source>
        <strain evidence="2 3">YOKOZUNA-1</strain>
    </source>
</reference>
<dbReference type="Proteomes" id="UP000186922">
    <property type="component" value="Unassembled WGS sequence"/>
</dbReference>
<sequence>MTNEFAAKACHYCPTRSQRWTDDLDSEAPIAQNGTPRSRDDGWYSHDGARFRKLQGPARRPSVRHYVGRLATYQKMRQHPRRVHGSRAQCLYRD</sequence>
<dbReference type="EMBL" id="BDGG01000002">
    <property type="protein sequence ID" value="GAU91091.1"/>
    <property type="molecule type" value="Genomic_DNA"/>
</dbReference>
<keyword evidence="3" id="KW-1185">Reference proteome</keyword>
<dbReference type="AlphaFoldDB" id="A0A1D1UNS3"/>
<gene>
    <name evidence="2" type="primary">RvY_03412-1</name>
    <name evidence="2" type="synonym">RvY_03412.1</name>
    <name evidence="2" type="ORF">RvY_03412</name>
</gene>
<feature type="region of interest" description="Disordered" evidence="1">
    <location>
        <begin position="23"/>
        <end position="44"/>
    </location>
</feature>
<organism evidence="2 3">
    <name type="scientific">Ramazzottius varieornatus</name>
    <name type="common">Water bear</name>
    <name type="synonym">Tardigrade</name>
    <dbReference type="NCBI Taxonomy" id="947166"/>
    <lineage>
        <taxon>Eukaryota</taxon>
        <taxon>Metazoa</taxon>
        <taxon>Ecdysozoa</taxon>
        <taxon>Tardigrada</taxon>
        <taxon>Eutardigrada</taxon>
        <taxon>Parachela</taxon>
        <taxon>Hypsibioidea</taxon>
        <taxon>Ramazzottiidae</taxon>
        <taxon>Ramazzottius</taxon>
    </lineage>
</organism>
<evidence type="ECO:0000313" key="3">
    <source>
        <dbReference type="Proteomes" id="UP000186922"/>
    </source>
</evidence>
<proteinExistence type="predicted"/>
<accession>A0A1D1UNS3</accession>
<protein>
    <submittedName>
        <fullName evidence="2">Uncharacterized protein</fullName>
    </submittedName>
</protein>